<dbReference type="RefSeq" id="WP_379046026.1">
    <property type="nucleotide sequence ID" value="NZ_JBHULZ010000026.1"/>
</dbReference>
<evidence type="ECO:0000313" key="3">
    <source>
        <dbReference type="Proteomes" id="UP001597357"/>
    </source>
</evidence>
<gene>
    <name evidence="2" type="ORF">ACFSQ0_06810</name>
</gene>
<evidence type="ECO:0000313" key="2">
    <source>
        <dbReference type="EMBL" id="MFD2697698.1"/>
    </source>
</evidence>
<evidence type="ECO:0000259" key="1">
    <source>
        <dbReference type="Pfam" id="PF18324"/>
    </source>
</evidence>
<organism evidence="2 3">
    <name type="scientific">Mesonia sediminis</name>
    <dbReference type="NCBI Taxonomy" id="1703946"/>
    <lineage>
        <taxon>Bacteria</taxon>
        <taxon>Pseudomonadati</taxon>
        <taxon>Bacteroidota</taxon>
        <taxon>Flavobacteriia</taxon>
        <taxon>Flavobacteriales</taxon>
        <taxon>Flavobacteriaceae</taxon>
        <taxon>Mesonia</taxon>
    </lineage>
</organism>
<protein>
    <recommendedName>
        <fullName evidence="1">Isocitrate dehydrogenase/Hypothetical protein TT1725 C-terminal domain-containing protein</fullName>
    </recommendedName>
</protein>
<proteinExistence type="predicted"/>
<accession>A0ABW5SD60</accession>
<name>A0ABW5SD60_9FLAO</name>
<sequence length="84" mass="9848">MITNRRVKVFPNGNPETYCTDHWRCRFVNQQVQLKNETPQYLTINYSDVIDLLVELQASDFDVIKTENLYEFDGQRGFSLGQGE</sequence>
<keyword evidence="3" id="KW-1185">Reference proteome</keyword>
<dbReference type="Pfam" id="PF18324">
    <property type="entry name" value="Isocitrate_DH_C_bact"/>
    <property type="match status" value="1"/>
</dbReference>
<feature type="domain" description="Isocitrate dehydrogenase/Hypothetical protein TT1725 C-terminal" evidence="1">
    <location>
        <begin position="1"/>
        <end position="84"/>
    </location>
</feature>
<comment type="caution">
    <text evidence="2">The sequence shown here is derived from an EMBL/GenBank/DDBJ whole genome shotgun (WGS) entry which is preliminary data.</text>
</comment>
<reference evidence="3" key="1">
    <citation type="journal article" date="2019" name="Int. J. Syst. Evol. Microbiol.">
        <title>The Global Catalogue of Microorganisms (GCM) 10K type strain sequencing project: providing services to taxonomists for standard genome sequencing and annotation.</title>
        <authorList>
            <consortium name="The Broad Institute Genomics Platform"/>
            <consortium name="The Broad Institute Genome Sequencing Center for Infectious Disease"/>
            <person name="Wu L."/>
            <person name="Ma J."/>
        </authorList>
    </citation>
    <scope>NUCLEOTIDE SEQUENCE [LARGE SCALE GENOMIC DNA]</scope>
    <source>
        <strain evidence="3">KCTC 42255</strain>
    </source>
</reference>
<dbReference type="EMBL" id="JBHULZ010000026">
    <property type="protein sequence ID" value="MFD2697698.1"/>
    <property type="molecule type" value="Genomic_DNA"/>
</dbReference>
<dbReference type="InterPro" id="IPR046997">
    <property type="entry name" value="Isocitrate_DH_TT1725_C_sf"/>
</dbReference>
<dbReference type="InterPro" id="IPR040978">
    <property type="entry name" value="Isocitrate_DH_TT1725_C"/>
</dbReference>
<dbReference type="Proteomes" id="UP001597357">
    <property type="component" value="Unassembled WGS sequence"/>
</dbReference>
<dbReference type="Gene3D" id="3.30.70.1570">
    <property type="match status" value="1"/>
</dbReference>